<gene>
    <name evidence="2" type="ORF">Bca52824_003087</name>
</gene>
<protein>
    <recommendedName>
        <fullName evidence="1">RNase H type-1 domain-containing protein</fullName>
    </recommendedName>
</protein>
<dbReference type="GO" id="GO:0004523">
    <property type="term" value="F:RNA-DNA hybrid ribonuclease activity"/>
    <property type="evidence" value="ECO:0007669"/>
    <property type="project" value="InterPro"/>
</dbReference>
<dbReference type="EMBL" id="JAAMPC010000001">
    <property type="protein sequence ID" value="KAG2331907.1"/>
    <property type="molecule type" value="Genomic_DNA"/>
</dbReference>
<dbReference type="PANTHER" id="PTHR34146:SF3">
    <property type="entry name" value="POLYNUCLEOTIDYL TRANSFERASE, RIBONUCLEASE H-LIKE SUPERFAMILY PROTEIN"/>
    <property type="match status" value="1"/>
</dbReference>
<dbReference type="OrthoDB" id="1101299at2759"/>
<dbReference type="Pfam" id="PF13456">
    <property type="entry name" value="RVT_3"/>
    <property type="match status" value="1"/>
</dbReference>
<feature type="domain" description="RNase H type-1" evidence="1">
    <location>
        <begin position="6"/>
        <end position="79"/>
    </location>
</feature>
<evidence type="ECO:0000313" key="2">
    <source>
        <dbReference type="EMBL" id="KAG2331907.1"/>
    </source>
</evidence>
<evidence type="ECO:0000259" key="1">
    <source>
        <dbReference type="Pfam" id="PF13456"/>
    </source>
</evidence>
<organism evidence="2 3">
    <name type="scientific">Brassica carinata</name>
    <name type="common">Ethiopian mustard</name>
    <name type="synonym">Abyssinian cabbage</name>
    <dbReference type="NCBI Taxonomy" id="52824"/>
    <lineage>
        <taxon>Eukaryota</taxon>
        <taxon>Viridiplantae</taxon>
        <taxon>Streptophyta</taxon>
        <taxon>Embryophyta</taxon>
        <taxon>Tracheophyta</taxon>
        <taxon>Spermatophyta</taxon>
        <taxon>Magnoliopsida</taxon>
        <taxon>eudicotyledons</taxon>
        <taxon>Gunneridae</taxon>
        <taxon>Pentapetalae</taxon>
        <taxon>rosids</taxon>
        <taxon>malvids</taxon>
        <taxon>Brassicales</taxon>
        <taxon>Brassicaceae</taxon>
        <taxon>Brassiceae</taxon>
        <taxon>Brassica</taxon>
    </lineage>
</organism>
<evidence type="ECO:0000313" key="3">
    <source>
        <dbReference type="Proteomes" id="UP000886595"/>
    </source>
</evidence>
<dbReference type="Gene3D" id="3.30.420.10">
    <property type="entry name" value="Ribonuclease H-like superfamily/Ribonuclease H"/>
    <property type="match status" value="1"/>
</dbReference>
<sequence>MGIGFILFSNEEVIMEGQRCCARTQSPLPAEAESLSWALKEVSDRGFHRVRFESDSQQLVTIIQKDDKWSSLAQELEEIKATGGGRSGALSFANVNLMVQQGLAHGAGLNEPV</sequence>
<dbReference type="GO" id="GO:0003676">
    <property type="term" value="F:nucleic acid binding"/>
    <property type="evidence" value="ECO:0007669"/>
    <property type="project" value="InterPro"/>
</dbReference>
<dbReference type="InterPro" id="IPR044730">
    <property type="entry name" value="RNase_H-like_dom_plant"/>
</dbReference>
<dbReference type="AlphaFoldDB" id="A0A8X7WM16"/>
<keyword evidence="3" id="KW-1185">Reference proteome</keyword>
<dbReference type="Proteomes" id="UP000886595">
    <property type="component" value="Unassembled WGS sequence"/>
</dbReference>
<reference evidence="2 3" key="1">
    <citation type="submission" date="2020-02" db="EMBL/GenBank/DDBJ databases">
        <authorList>
            <person name="Ma Q."/>
            <person name="Huang Y."/>
            <person name="Song X."/>
            <person name="Pei D."/>
        </authorList>
    </citation>
    <scope>NUCLEOTIDE SEQUENCE [LARGE SCALE GENOMIC DNA]</scope>
    <source>
        <strain evidence="2">Sxm20200214</strain>
        <tissue evidence="2">Leaf</tissue>
    </source>
</reference>
<accession>A0A8X7WM16</accession>
<dbReference type="PANTHER" id="PTHR34146">
    <property type="entry name" value="POLYNUCLEOTIDYL TRANSFERASE, RIBONUCLEASE H-LIKE SUPERFAMILY PROTEIN-RELATED"/>
    <property type="match status" value="1"/>
</dbReference>
<dbReference type="InterPro" id="IPR002156">
    <property type="entry name" value="RNaseH_domain"/>
</dbReference>
<name>A0A8X7WM16_BRACI</name>
<dbReference type="CDD" id="cd06222">
    <property type="entry name" value="RNase_H_like"/>
    <property type="match status" value="1"/>
</dbReference>
<comment type="caution">
    <text evidence="2">The sequence shown here is derived from an EMBL/GenBank/DDBJ whole genome shotgun (WGS) entry which is preliminary data.</text>
</comment>
<dbReference type="InterPro" id="IPR036397">
    <property type="entry name" value="RNaseH_sf"/>
</dbReference>
<proteinExistence type="predicted"/>